<organism evidence="1 2">
    <name type="scientific">Vreelandella rituensis</name>
    <dbReference type="NCBI Taxonomy" id="2282306"/>
    <lineage>
        <taxon>Bacteria</taxon>
        <taxon>Pseudomonadati</taxon>
        <taxon>Pseudomonadota</taxon>
        <taxon>Gammaproteobacteria</taxon>
        <taxon>Oceanospirillales</taxon>
        <taxon>Halomonadaceae</taxon>
        <taxon>Vreelandella</taxon>
    </lineage>
</organism>
<evidence type="ECO:0000313" key="1">
    <source>
        <dbReference type="EMBL" id="RCV93804.1"/>
    </source>
</evidence>
<protein>
    <submittedName>
        <fullName evidence="1">Uncharacterized protein</fullName>
    </submittedName>
</protein>
<proteinExistence type="predicted"/>
<keyword evidence="2" id="KW-1185">Reference proteome</keyword>
<dbReference type="AlphaFoldDB" id="A0A368UA14"/>
<gene>
    <name evidence="1" type="ORF">DU506_01210</name>
</gene>
<dbReference type="EMBL" id="QPIJ01000001">
    <property type="protein sequence ID" value="RCV93804.1"/>
    <property type="molecule type" value="Genomic_DNA"/>
</dbReference>
<comment type="caution">
    <text evidence="1">The sequence shown here is derived from an EMBL/GenBank/DDBJ whole genome shotgun (WGS) entry which is preliminary data.</text>
</comment>
<evidence type="ECO:0000313" key="2">
    <source>
        <dbReference type="Proteomes" id="UP000253204"/>
    </source>
</evidence>
<sequence length="239" mass="27315">MALFFDHFSDGQLFKSLLLSYQDKRPCYLPLYPAKKVKFMSCSLYQTLEVDVRALKKKAWQHKRLHGLTHNQALNGLALELGFNSWSDFTCRHRKALEIAAKDMSLYRLYASYRVAALHIIEWMARRLKNQIDEALANPAVLEQRAHTPSNTEMTAMARGLTIRGWRLKPEAYGGELYWAVSDEFERLVAFIDATHPDGAPRVCFRVDPAAGFPAAELTLGRCRTAIIQTLESLRRHAC</sequence>
<reference evidence="1 2" key="1">
    <citation type="submission" date="2018-07" db="EMBL/GenBank/DDBJ databases">
        <title>Halomonas rutogse sp. nov., isolated from Lake TangqianCo on Tibetan Plateau.</title>
        <authorList>
            <person name="Lu H."/>
            <person name="Xing P."/>
            <person name="Wu Q."/>
        </authorList>
    </citation>
    <scope>NUCLEOTIDE SEQUENCE [LARGE SCALE GENOMIC DNA]</scope>
    <source>
        <strain evidence="1 2">TQ8S</strain>
    </source>
</reference>
<accession>A0A368UA14</accession>
<dbReference type="Proteomes" id="UP000253204">
    <property type="component" value="Unassembled WGS sequence"/>
</dbReference>
<name>A0A368UA14_9GAMM</name>